<name>A0A975A0X8_9BACT</name>
<accession>A0A975A0X8</accession>
<dbReference type="EMBL" id="CP070608">
    <property type="protein sequence ID" value="QSE97839.1"/>
    <property type="molecule type" value="Genomic_DNA"/>
</dbReference>
<evidence type="ECO:0000313" key="1">
    <source>
        <dbReference type="EMBL" id="QSE97839.1"/>
    </source>
</evidence>
<keyword evidence="2" id="KW-1185">Reference proteome</keyword>
<sequence>MQNSYNIIWKHFNKNSYTGIHLRAKEDFSLPYFVDGEEKEKFEKKEPTALNPFHLVKGLLVGYFDKPPATDTSFAKAQAKKIITEQLPTFKSPSLESLVLDLSAYLRDTHGQQASLQSLMAGIELAPESSAIKYDCCLDLINCIEDDEIEDRIAGIQKLKILLSEINIKDLAPELAEDYKQMVEIAEGV</sequence>
<organism evidence="1 2">
    <name type="scientific">Fulvivirga lutea</name>
    <dbReference type="NCBI Taxonomy" id="2810512"/>
    <lineage>
        <taxon>Bacteria</taxon>
        <taxon>Pseudomonadati</taxon>
        <taxon>Bacteroidota</taxon>
        <taxon>Cytophagia</taxon>
        <taxon>Cytophagales</taxon>
        <taxon>Fulvivirgaceae</taxon>
        <taxon>Fulvivirga</taxon>
    </lineage>
</organism>
<reference evidence="1" key="1">
    <citation type="submission" date="2021-02" db="EMBL/GenBank/DDBJ databases">
        <title>Fulvivirga sp. S481 isolated from sea water.</title>
        <authorList>
            <person name="Bae S.S."/>
            <person name="Baek K."/>
        </authorList>
    </citation>
    <scope>NUCLEOTIDE SEQUENCE</scope>
    <source>
        <strain evidence="1">S481</strain>
    </source>
</reference>
<evidence type="ECO:0000313" key="2">
    <source>
        <dbReference type="Proteomes" id="UP000662783"/>
    </source>
</evidence>
<gene>
    <name evidence="1" type="ORF">JR347_01750</name>
</gene>
<protein>
    <submittedName>
        <fullName evidence="1">Uncharacterized protein</fullName>
    </submittedName>
</protein>
<dbReference type="KEGG" id="fuv:JR347_01750"/>
<proteinExistence type="predicted"/>
<dbReference type="RefSeq" id="WP_205722347.1">
    <property type="nucleotide sequence ID" value="NZ_CP070608.1"/>
</dbReference>
<dbReference type="Proteomes" id="UP000662783">
    <property type="component" value="Chromosome"/>
</dbReference>
<dbReference type="AlphaFoldDB" id="A0A975A0X8"/>